<comment type="caution">
    <text evidence="3">The sequence shown here is derived from an EMBL/GenBank/DDBJ whole genome shotgun (WGS) entry which is preliminary data.</text>
</comment>
<keyword evidence="2" id="KW-0472">Membrane</keyword>
<sequence>MSRRDADHGPALGDTRDTGVTEGRVSRSLKRAAQATLGGFMVFAGVGHLTFAREEFQAQVPPWVPLDPDPVVLASGVVEVAVGSALLLAWRQPVRAVVGAGTAALFVAVFPGNIAQLTEHRDAFGLDTDRARAVRLLFQPVLIGWALWSTDAVREWRRRRAR</sequence>
<evidence type="ECO:0000313" key="3">
    <source>
        <dbReference type="EMBL" id="NYG36637.1"/>
    </source>
</evidence>
<proteinExistence type="predicted"/>
<evidence type="ECO:0000313" key="4">
    <source>
        <dbReference type="Proteomes" id="UP000592181"/>
    </source>
</evidence>
<name>A0A852X2D4_9MICO</name>
<protein>
    <submittedName>
        <fullName evidence="3">Putative membrane protein</fullName>
    </submittedName>
</protein>
<feature type="compositionally biased region" description="Basic and acidic residues" evidence="1">
    <location>
        <begin position="1"/>
        <end position="19"/>
    </location>
</feature>
<dbReference type="EMBL" id="JACBZX010000001">
    <property type="protein sequence ID" value="NYG36637.1"/>
    <property type="molecule type" value="Genomic_DNA"/>
</dbReference>
<reference evidence="3 4" key="1">
    <citation type="submission" date="2020-07" db="EMBL/GenBank/DDBJ databases">
        <title>Sequencing the genomes of 1000 actinobacteria strains.</title>
        <authorList>
            <person name="Klenk H.-P."/>
        </authorList>
    </citation>
    <scope>NUCLEOTIDE SEQUENCE [LARGE SCALE GENOMIC DNA]</scope>
    <source>
        <strain evidence="3 4">DSM 24723</strain>
    </source>
</reference>
<dbReference type="Proteomes" id="UP000592181">
    <property type="component" value="Unassembled WGS sequence"/>
</dbReference>
<keyword evidence="2" id="KW-0812">Transmembrane</keyword>
<feature type="region of interest" description="Disordered" evidence="1">
    <location>
        <begin position="1"/>
        <end position="25"/>
    </location>
</feature>
<dbReference type="PANTHER" id="PTHR36974:SF1">
    <property type="entry name" value="DOXX FAMILY MEMBRANE PROTEIN"/>
    <property type="match status" value="1"/>
</dbReference>
<evidence type="ECO:0000256" key="2">
    <source>
        <dbReference type="SAM" id="Phobius"/>
    </source>
</evidence>
<accession>A0A852X2D4</accession>
<organism evidence="3 4">
    <name type="scientific">Janibacter alkaliphilus</name>
    <dbReference type="NCBI Taxonomy" id="1069963"/>
    <lineage>
        <taxon>Bacteria</taxon>
        <taxon>Bacillati</taxon>
        <taxon>Actinomycetota</taxon>
        <taxon>Actinomycetes</taxon>
        <taxon>Micrococcales</taxon>
        <taxon>Intrasporangiaceae</taxon>
        <taxon>Janibacter</taxon>
    </lineage>
</organism>
<dbReference type="RefSeq" id="WP_343036981.1">
    <property type="nucleotide sequence ID" value="NZ_JACBZX010000001.1"/>
</dbReference>
<keyword evidence="2" id="KW-1133">Transmembrane helix</keyword>
<feature type="transmembrane region" description="Helical" evidence="2">
    <location>
        <begin position="97"/>
        <end position="116"/>
    </location>
</feature>
<evidence type="ECO:0000256" key="1">
    <source>
        <dbReference type="SAM" id="MobiDB-lite"/>
    </source>
</evidence>
<dbReference type="AlphaFoldDB" id="A0A852X2D4"/>
<keyword evidence="4" id="KW-1185">Reference proteome</keyword>
<dbReference type="PANTHER" id="PTHR36974">
    <property type="entry name" value="MEMBRANE PROTEIN-RELATED"/>
    <property type="match status" value="1"/>
</dbReference>
<feature type="transmembrane region" description="Helical" evidence="2">
    <location>
        <begin position="32"/>
        <end position="51"/>
    </location>
</feature>
<gene>
    <name evidence="3" type="ORF">BJY28_001106</name>
</gene>
<feature type="transmembrane region" description="Helical" evidence="2">
    <location>
        <begin position="136"/>
        <end position="153"/>
    </location>
</feature>
<feature type="transmembrane region" description="Helical" evidence="2">
    <location>
        <begin position="71"/>
        <end position="90"/>
    </location>
</feature>